<dbReference type="InterPro" id="IPR001611">
    <property type="entry name" value="Leu-rich_rpt"/>
</dbReference>
<keyword evidence="3" id="KW-0547">Nucleotide-binding</keyword>
<dbReference type="GO" id="GO:0043531">
    <property type="term" value="F:ADP binding"/>
    <property type="evidence" value="ECO:0007669"/>
    <property type="project" value="InterPro"/>
</dbReference>
<accession>A0A5C7IIU0</accession>
<evidence type="ECO:0000256" key="1">
    <source>
        <dbReference type="ARBA" id="ARBA00022614"/>
    </source>
</evidence>
<dbReference type="AlphaFoldDB" id="A0A5C7IIU0"/>
<sequence>MEAHKQFKVECLRPEEAWKLFQMKVGRETLNNDPDILQVAKLVAKECDGLPLALITIGRAMACKKTVEEWNHAIHVLKELAFKFSGMDEEVYSLLKFSYDSLASDTLRSCLLYCSLFPEDYKIKIRDLIDCWIGEGFFDEYEAGYSIIGDLLCACLLEEEDYDGLKMHDVIRDMALWLACEIEKKKEKFLVQTSVGLTKAPETRKWEGVKRMSLIGNRIENLFEIPSCPHLSTLFLNKTSLKMINNDFFRFMPSLKVLNLSSNYLIEFPLGISKLVSLQHLNLSSTSIKELPDELKALANLRCLNLGNMHHLHRVPLRLISSFAKLRIFRLFNWELGPVGDNILSGGGEYLVEELLCLKYLKALSIQLNGSCSLGKFLKSQKLHSCTQFLWLEGVEESLSVLSLTGMEHLYELAIISSGLEELKIDYCPGEIQKILESHFFHSLGKVEIYGCIKLRDATWLVFAPNLKDIRINECGDMEEVISVEKCGQVKEEIESLNPFAKLEHLKLFNLRRLKSIYWKPLPFPHLKQITALFCPSFVKLPLDFNNVKERKIVIEVHTHLLEELKREDPPT</sequence>
<dbReference type="FunFam" id="1.10.8.430:FF:000003">
    <property type="entry name" value="Probable disease resistance protein At5g66910"/>
    <property type="match status" value="1"/>
</dbReference>
<dbReference type="InterPro" id="IPR027417">
    <property type="entry name" value="P-loop_NTPase"/>
</dbReference>
<dbReference type="GO" id="GO:0006952">
    <property type="term" value="P:defense response"/>
    <property type="evidence" value="ECO:0007669"/>
    <property type="project" value="UniProtKB-KW"/>
</dbReference>
<dbReference type="PANTHER" id="PTHR33463">
    <property type="entry name" value="NB-ARC DOMAIN-CONTAINING PROTEIN-RELATED"/>
    <property type="match status" value="1"/>
</dbReference>
<evidence type="ECO:0000313" key="8">
    <source>
        <dbReference type="Proteomes" id="UP000323000"/>
    </source>
</evidence>
<evidence type="ECO:0000259" key="5">
    <source>
        <dbReference type="Pfam" id="PF23247"/>
    </source>
</evidence>
<dbReference type="Gene3D" id="1.10.8.430">
    <property type="entry name" value="Helical domain of apoptotic protease-activating factors"/>
    <property type="match status" value="1"/>
</dbReference>
<protein>
    <submittedName>
        <fullName evidence="7">Uncharacterized protein</fullName>
    </submittedName>
</protein>
<dbReference type="EMBL" id="VAHF01000002">
    <property type="protein sequence ID" value="TXG69287.1"/>
    <property type="molecule type" value="Genomic_DNA"/>
</dbReference>
<comment type="caution">
    <text evidence="7">The sequence shown here is derived from an EMBL/GenBank/DDBJ whole genome shotgun (WGS) entry which is preliminary data.</text>
</comment>
<feature type="domain" description="Disease resistance protein At4g27190-like leucine-rich repeats" evidence="5">
    <location>
        <begin position="436"/>
        <end position="538"/>
    </location>
</feature>
<dbReference type="InterPro" id="IPR042197">
    <property type="entry name" value="Apaf_helical"/>
</dbReference>
<evidence type="ECO:0000256" key="2">
    <source>
        <dbReference type="ARBA" id="ARBA00022737"/>
    </source>
</evidence>
<gene>
    <name evidence="7" type="ORF">EZV62_004222</name>
</gene>
<dbReference type="InterPro" id="IPR057135">
    <property type="entry name" value="At4g27190-like_LRR"/>
</dbReference>
<dbReference type="InterPro" id="IPR032675">
    <property type="entry name" value="LRR_dom_sf"/>
</dbReference>
<feature type="domain" description="Disease resistance protein winged helix" evidence="6">
    <location>
        <begin position="116"/>
        <end position="175"/>
    </location>
</feature>
<dbReference type="PANTHER" id="PTHR33463:SF220">
    <property type="entry name" value="NB-ARC DOMAIN-CONTAINING PROTEIN"/>
    <property type="match status" value="1"/>
</dbReference>
<dbReference type="GO" id="GO:0005524">
    <property type="term" value="F:ATP binding"/>
    <property type="evidence" value="ECO:0007669"/>
    <property type="project" value="UniProtKB-KW"/>
</dbReference>
<evidence type="ECO:0000256" key="4">
    <source>
        <dbReference type="ARBA" id="ARBA00022821"/>
    </source>
</evidence>
<evidence type="ECO:0000313" key="7">
    <source>
        <dbReference type="EMBL" id="TXG69287.1"/>
    </source>
</evidence>
<keyword evidence="4" id="KW-0611">Plant defense</keyword>
<dbReference type="SUPFAM" id="SSF52540">
    <property type="entry name" value="P-loop containing nucleoside triphosphate hydrolases"/>
    <property type="match status" value="1"/>
</dbReference>
<dbReference type="Pfam" id="PF13855">
    <property type="entry name" value="LRR_8"/>
    <property type="match status" value="1"/>
</dbReference>
<dbReference type="Gene3D" id="1.10.10.10">
    <property type="entry name" value="Winged helix-like DNA-binding domain superfamily/Winged helix DNA-binding domain"/>
    <property type="match status" value="1"/>
</dbReference>
<dbReference type="Proteomes" id="UP000323000">
    <property type="component" value="Chromosome 2"/>
</dbReference>
<dbReference type="Gene3D" id="3.80.10.10">
    <property type="entry name" value="Ribonuclease Inhibitor"/>
    <property type="match status" value="1"/>
</dbReference>
<evidence type="ECO:0000256" key="3">
    <source>
        <dbReference type="ARBA" id="ARBA00022741"/>
    </source>
</evidence>
<keyword evidence="8" id="KW-1185">Reference proteome</keyword>
<dbReference type="InterPro" id="IPR058922">
    <property type="entry name" value="WHD_DRP"/>
</dbReference>
<dbReference type="FunFam" id="1.10.10.10:FF:000322">
    <property type="entry name" value="Probable disease resistance protein At1g63360"/>
    <property type="match status" value="1"/>
</dbReference>
<keyword evidence="2" id="KW-0677">Repeat</keyword>
<dbReference type="Pfam" id="PF23247">
    <property type="entry name" value="LRR_RPS2"/>
    <property type="match status" value="1"/>
</dbReference>
<dbReference type="Pfam" id="PF23559">
    <property type="entry name" value="WHD_DRP"/>
    <property type="match status" value="1"/>
</dbReference>
<reference evidence="8" key="1">
    <citation type="journal article" date="2019" name="Gigascience">
        <title>De novo genome assembly of the endangered Acer yangbiense, a plant species with extremely small populations endemic to Yunnan Province, China.</title>
        <authorList>
            <person name="Yang J."/>
            <person name="Wariss H.M."/>
            <person name="Tao L."/>
            <person name="Zhang R."/>
            <person name="Yun Q."/>
            <person name="Hollingsworth P."/>
            <person name="Dao Z."/>
            <person name="Luo G."/>
            <person name="Guo H."/>
            <person name="Ma Y."/>
            <person name="Sun W."/>
        </authorList>
    </citation>
    <scope>NUCLEOTIDE SEQUENCE [LARGE SCALE GENOMIC DNA]</scope>
    <source>
        <strain evidence="8">cv. Malutang</strain>
    </source>
</reference>
<dbReference type="InterPro" id="IPR050905">
    <property type="entry name" value="Plant_NBS-LRR"/>
</dbReference>
<organism evidence="7 8">
    <name type="scientific">Acer yangbiense</name>
    <dbReference type="NCBI Taxonomy" id="1000413"/>
    <lineage>
        <taxon>Eukaryota</taxon>
        <taxon>Viridiplantae</taxon>
        <taxon>Streptophyta</taxon>
        <taxon>Embryophyta</taxon>
        <taxon>Tracheophyta</taxon>
        <taxon>Spermatophyta</taxon>
        <taxon>Magnoliopsida</taxon>
        <taxon>eudicotyledons</taxon>
        <taxon>Gunneridae</taxon>
        <taxon>Pentapetalae</taxon>
        <taxon>rosids</taxon>
        <taxon>malvids</taxon>
        <taxon>Sapindales</taxon>
        <taxon>Sapindaceae</taxon>
        <taxon>Hippocastanoideae</taxon>
        <taxon>Acereae</taxon>
        <taxon>Acer</taxon>
    </lineage>
</organism>
<dbReference type="InterPro" id="IPR036388">
    <property type="entry name" value="WH-like_DNA-bd_sf"/>
</dbReference>
<dbReference type="OrthoDB" id="664960at2759"/>
<proteinExistence type="predicted"/>
<keyword evidence="1" id="KW-0433">Leucine-rich repeat</keyword>
<name>A0A5C7IIU0_9ROSI</name>
<evidence type="ECO:0000259" key="6">
    <source>
        <dbReference type="Pfam" id="PF23559"/>
    </source>
</evidence>
<dbReference type="SUPFAM" id="SSF52058">
    <property type="entry name" value="L domain-like"/>
    <property type="match status" value="1"/>
</dbReference>